<dbReference type="AlphaFoldDB" id="A0A6C0KBW4"/>
<dbReference type="InterPro" id="IPR015915">
    <property type="entry name" value="Kelch-typ_b-propeller"/>
</dbReference>
<protein>
    <submittedName>
        <fullName evidence="1">Uncharacterized protein</fullName>
    </submittedName>
</protein>
<sequence>MVFGHSMVDKAGEMYSFGGYDGTRTYGLRRWVDGWADVETPESPASRAFQSMTAMGEHELWLSGGSSASGDCVFEDTWMFNISSASWHWLNGPKECTELEHAVDFSWLTFGAALLASGSISGLSLLGLRLYEDKFYFAKGPWDQDPEIEMNSNSA</sequence>
<dbReference type="Gene3D" id="2.120.10.80">
    <property type="entry name" value="Kelch-type beta propeller"/>
    <property type="match status" value="1"/>
</dbReference>
<proteinExistence type="predicted"/>
<dbReference type="SUPFAM" id="SSF50965">
    <property type="entry name" value="Galactose oxidase, central domain"/>
    <property type="match status" value="1"/>
</dbReference>
<organism evidence="1">
    <name type="scientific">viral metagenome</name>
    <dbReference type="NCBI Taxonomy" id="1070528"/>
    <lineage>
        <taxon>unclassified sequences</taxon>
        <taxon>metagenomes</taxon>
        <taxon>organismal metagenomes</taxon>
    </lineage>
</organism>
<reference evidence="1" key="1">
    <citation type="journal article" date="2020" name="Nature">
        <title>Giant virus diversity and host interactions through global metagenomics.</title>
        <authorList>
            <person name="Schulz F."/>
            <person name="Roux S."/>
            <person name="Paez-Espino D."/>
            <person name="Jungbluth S."/>
            <person name="Walsh D.A."/>
            <person name="Denef V.J."/>
            <person name="McMahon K.D."/>
            <person name="Konstantinidis K.T."/>
            <person name="Eloe-Fadrosh E.A."/>
            <person name="Kyrpides N.C."/>
            <person name="Woyke T."/>
        </authorList>
    </citation>
    <scope>NUCLEOTIDE SEQUENCE</scope>
    <source>
        <strain evidence="1">GVMAG-S-1102113-118</strain>
    </source>
</reference>
<dbReference type="EMBL" id="MN740839">
    <property type="protein sequence ID" value="QHU14290.1"/>
    <property type="molecule type" value="Genomic_DNA"/>
</dbReference>
<evidence type="ECO:0000313" key="1">
    <source>
        <dbReference type="EMBL" id="QHU14290.1"/>
    </source>
</evidence>
<accession>A0A6C0KBW4</accession>
<dbReference type="InterPro" id="IPR011043">
    <property type="entry name" value="Gal_Oxase/kelch_b-propeller"/>
</dbReference>
<name>A0A6C0KBW4_9ZZZZ</name>